<dbReference type="AlphaFoldDB" id="X1IUJ9"/>
<dbReference type="EMBL" id="BARU01034980">
    <property type="protein sequence ID" value="GAH69794.1"/>
    <property type="molecule type" value="Genomic_DNA"/>
</dbReference>
<evidence type="ECO:0000313" key="1">
    <source>
        <dbReference type="EMBL" id="GAH69794.1"/>
    </source>
</evidence>
<protein>
    <recommendedName>
        <fullName evidence="2">HD domain-containing protein</fullName>
    </recommendedName>
</protein>
<gene>
    <name evidence="1" type="ORF">S03H2_54824</name>
</gene>
<evidence type="ECO:0008006" key="2">
    <source>
        <dbReference type="Google" id="ProtNLM"/>
    </source>
</evidence>
<feature type="non-terminal residue" evidence="1">
    <location>
        <position position="141"/>
    </location>
</feature>
<comment type="caution">
    <text evidence="1">The sequence shown here is derived from an EMBL/GenBank/DDBJ whole genome shotgun (WGS) entry which is preliminary data.</text>
</comment>
<organism evidence="1">
    <name type="scientific">marine sediment metagenome</name>
    <dbReference type="NCBI Taxonomy" id="412755"/>
    <lineage>
        <taxon>unclassified sequences</taxon>
        <taxon>metagenomes</taxon>
        <taxon>ecological metagenomes</taxon>
    </lineage>
</organism>
<accession>X1IUJ9</accession>
<dbReference type="Gene3D" id="1.10.3210.10">
    <property type="entry name" value="Hypothetical protein af1432"/>
    <property type="match status" value="1"/>
</dbReference>
<sequence>MKIAKLDCPVHALDNRLLLPAGKELTSEALDELIATNKDTFYRALPFLEYGTVYQDILRLIQKPPYHVIFDELKRTLALNLMKKISFIPPILEALDLFEERDFYTYRHSLMVFAMSTIMARDLLEKSEDWIMEAMAGTIHD</sequence>
<reference evidence="1" key="1">
    <citation type="journal article" date="2014" name="Front. Microbiol.">
        <title>High frequency of phylogenetically diverse reductive dehalogenase-homologous genes in deep subseafloor sedimentary metagenomes.</title>
        <authorList>
            <person name="Kawai M."/>
            <person name="Futagami T."/>
            <person name="Toyoda A."/>
            <person name="Takaki Y."/>
            <person name="Nishi S."/>
            <person name="Hori S."/>
            <person name="Arai W."/>
            <person name="Tsubouchi T."/>
            <person name="Morono Y."/>
            <person name="Uchiyama I."/>
            <person name="Ito T."/>
            <person name="Fujiyama A."/>
            <person name="Inagaki F."/>
            <person name="Takami H."/>
        </authorList>
    </citation>
    <scope>NUCLEOTIDE SEQUENCE</scope>
    <source>
        <strain evidence="1">Expedition CK06-06</strain>
    </source>
</reference>
<proteinExistence type="predicted"/>
<name>X1IUJ9_9ZZZZ</name>